<dbReference type="PROSITE" id="PS00109">
    <property type="entry name" value="PROTEIN_KINASE_TYR"/>
    <property type="match status" value="1"/>
</dbReference>
<feature type="transmembrane region" description="Helical" evidence="13">
    <location>
        <begin position="614"/>
        <end position="637"/>
    </location>
</feature>
<dbReference type="GO" id="GO:0051897">
    <property type="term" value="P:positive regulation of phosphatidylinositol 3-kinase/protein kinase B signal transduction"/>
    <property type="evidence" value="ECO:0007669"/>
    <property type="project" value="TreeGrafter"/>
</dbReference>
<evidence type="ECO:0000256" key="1">
    <source>
        <dbReference type="ARBA" id="ARBA00004167"/>
    </source>
</evidence>
<keyword evidence="3 13" id="KW-0812">Transmembrane</keyword>
<dbReference type="PROSITE" id="PS51318">
    <property type="entry name" value="TAT"/>
    <property type="match status" value="1"/>
</dbReference>
<keyword evidence="12" id="KW-0325">Glycoprotein</keyword>
<evidence type="ECO:0000256" key="8">
    <source>
        <dbReference type="ARBA" id="ARBA00022989"/>
    </source>
</evidence>
<dbReference type="AlphaFoldDB" id="A0A0D2VSX7"/>
<evidence type="ECO:0000256" key="3">
    <source>
        <dbReference type="ARBA" id="ARBA00022692"/>
    </source>
</evidence>
<dbReference type="PANTHER" id="PTHR24416">
    <property type="entry name" value="TYROSINE-PROTEIN KINASE RECEPTOR"/>
    <property type="match status" value="1"/>
</dbReference>
<feature type="chain" id="PRO_5002266114" evidence="14">
    <location>
        <begin position="32"/>
        <end position="1009"/>
    </location>
</feature>
<keyword evidence="7" id="KW-0067">ATP-binding</keyword>
<dbReference type="InterPro" id="IPR011009">
    <property type="entry name" value="Kinase-like_dom_sf"/>
</dbReference>
<accession>A0A0D2VSX7</accession>
<evidence type="ECO:0000256" key="13">
    <source>
        <dbReference type="SAM" id="Phobius"/>
    </source>
</evidence>
<keyword evidence="5" id="KW-0547">Nucleotide-binding</keyword>
<dbReference type="STRING" id="595528.A0A0D2VSX7"/>
<dbReference type="Pfam" id="PF07714">
    <property type="entry name" value="PK_Tyr_Ser-Thr"/>
    <property type="match status" value="1"/>
</dbReference>
<dbReference type="Gene3D" id="3.30.200.20">
    <property type="entry name" value="Phosphorylase Kinase, domain 1"/>
    <property type="match status" value="1"/>
</dbReference>
<feature type="transmembrane region" description="Helical" evidence="13">
    <location>
        <begin position="582"/>
        <end position="602"/>
    </location>
</feature>
<dbReference type="InterPro" id="IPR008266">
    <property type="entry name" value="Tyr_kinase_AS"/>
</dbReference>
<evidence type="ECO:0000256" key="14">
    <source>
        <dbReference type="SAM" id="SignalP"/>
    </source>
</evidence>
<evidence type="ECO:0000313" key="17">
    <source>
        <dbReference type="Proteomes" id="UP000008743"/>
    </source>
</evidence>
<evidence type="ECO:0000256" key="12">
    <source>
        <dbReference type="ARBA" id="ARBA00023180"/>
    </source>
</evidence>
<dbReference type="CDD" id="cd00192">
    <property type="entry name" value="PTKc"/>
    <property type="match status" value="1"/>
</dbReference>
<evidence type="ECO:0000256" key="9">
    <source>
        <dbReference type="ARBA" id="ARBA00023136"/>
    </source>
</evidence>
<dbReference type="GO" id="GO:0043235">
    <property type="term" value="C:receptor complex"/>
    <property type="evidence" value="ECO:0007669"/>
    <property type="project" value="TreeGrafter"/>
</dbReference>
<dbReference type="OrthoDB" id="346907at2759"/>
<dbReference type="SUPFAM" id="SSF56112">
    <property type="entry name" value="Protein kinase-like (PK-like)"/>
    <property type="match status" value="1"/>
</dbReference>
<dbReference type="eggNOG" id="KOG1094">
    <property type="taxonomic scope" value="Eukaryota"/>
</dbReference>
<dbReference type="EMBL" id="KE346366">
    <property type="protein sequence ID" value="KJE94287.1"/>
    <property type="molecule type" value="Genomic_DNA"/>
</dbReference>
<keyword evidence="9 13" id="KW-0472">Membrane</keyword>
<dbReference type="InterPro" id="IPR006311">
    <property type="entry name" value="TAT_signal"/>
</dbReference>
<dbReference type="FunFam" id="1.10.510.10:FF:000554">
    <property type="entry name" value="Predicted protein"/>
    <property type="match status" value="1"/>
</dbReference>
<dbReference type="InterPro" id="IPR000719">
    <property type="entry name" value="Prot_kinase_dom"/>
</dbReference>
<dbReference type="InParanoid" id="A0A0D2VSX7"/>
<feature type="domain" description="Protein kinase" evidence="15">
    <location>
        <begin position="720"/>
        <end position="996"/>
    </location>
</feature>
<evidence type="ECO:0000256" key="7">
    <source>
        <dbReference type="ARBA" id="ARBA00022840"/>
    </source>
</evidence>
<dbReference type="GO" id="GO:0005524">
    <property type="term" value="F:ATP binding"/>
    <property type="evidence" value="ECO:0007669"/>
    <property type="project" value="UniProtKB-KW"/>
</dbReference>
<keyword evidence="11" id="KW-0675">Receptor</keyword>
<protein>
    <submittedName>
        <fullName evidence="16">TKL protein kinase</fullName>
    </submittedName>
</protein>
<dbReference type="Gene3D" id="1.10.510.10">
    <property type="entry name" value="Transferase(Phosphotransferase) domain 1"/>
    <property type="match status" value="1"/>
</dbReference>
<dbReference type="GO" id="GO:0005886">
    <property type="term" value="C:plasma membrane"/>
    <property type="evidence" value="ECO:0007669"/>
    <property type="project" value="TreeGrafter"/>
</dbReference>
<keyword evidence="8 13" id="KW-1133">Transmembrane helix</keyword>
<dbReference type="PROSITE" id="PS50011">
    <property type="entry name" value="PROTEIN_KINASE_DOM"/>
    <property type="match status" value="1"/>
</dbReference>
<keyword evidence="17" id="KW-1185">Reference proteome</keyword>
<organism evidence="16 17">
    <name type="scientific">Capsaspora owczarzaki (strain ATCC 30864)</name>
    <dbReference type="NCBI Taxonomy" id="595528"/>
    <lineage>
        <taxon>Eukaryota</taxon>
        <taxon>Filasterea</taxon>
        <taxon>Capsaspora</taxon>
    </lineage>
</organism>
<proteinExistence type="predicted"/>
<dbReference type="Proteomes" id="UP000008743">
    <property type="component" value="Unassembled WGS sequence"/>
</dbReference>
<evidence type="ECO:0000259" key="15">
    <source>
        <dbReference type="PROSITE" id="PS50011"/>
    </source>
</evidence>
<dbReference type="GO" id="GO:0004714">
    <property type="term" value="F:transmembrane receptor protein tyrosine kinase activity"/>
    <property type="evidence" value="ECO:0007669"/>
    <property type="project" value="TreeGrafter"/>
</dbReference>
<keyword evidence="2" id="KW-0808">Transferase</keyword>
<evidence type="ECO:0000256" key="11">
    <source>
        <dbReference type="ARBA" id="ARBA00023170"/>
    </source>
</evidence>
<evidence type="ECO:0000256" key="5">
    <source>
        <dbReference type="ARBA" id="ARBA00022741"/>
    </source>
</evidence>
<dbReference type="PRINTS" id="PR00109">
    <property type="entry name" value="TYRKINASE"/>
</dbReference>
<dbReference type="InterPro" id="IPR050122">
    <property type="entry name" value="RTK"/>
</dbReference>
<keyword evidence="4 14" id="KW-0732">Signal</keyword>
<evidence type="ECO:0000313" key="16">
    <source>
        <dbReference type="EMBL" id="KJE94287.1"/>
    </source>
</evidence>
<dbReference type="PhylomeDB" id="A0A0D2VSX7"/>
<dbReference type="PANTHER" id="PTHR24416:SF349">
    <property type="entry name" value="TYROSINE-PROTEIN KINASE RYK"/>
    <property type="match status" value="1"/>
</dbReference>
<sequence length="1009" mass="106239">MPRSRRTLLHNATAACFVAAILLAATTSALAAYSSASQKKMPTATTRAMWVWESWSTLQVKENVAPFLDFFQRPFGHTEYAYNRILLSPGAAALVTDQAALRYFISQAHLRGIAVEYLDGQNTWAQDGGKAVAKALCNTVLSFNTGTTTQEDDFDGIHLDIEPHTLGAIWRQNTGAGKDEYNDNLEDNIMEVYASCRASITAQDPKVTLAGDFGDDYSYHATDLWGDIMSQKVHDYVAIMNYYDDQASFINGEDGIGGLVQNLKNSKLPLLFGAETIMPPYAPDKSSFWQEGYGHIEKLFQNVYPTYRSSAKFAGFATHHYNSYKLMSYDLVGTLGQEAFPGGAPYGPGSGAATRSASAASIASKRSASVASTRSASAASIASARSASGASIASASAASTASTRSASVAFVASAATKASIASAASVASTRTASGASIASASAASAASTRSASAASGASARSALARSASIASVAAAYATASASAAATASASAVSKALTRAAPVTAIASESAASLGLATSALSATVAPTVAASSASHASASVASTVSTNLPLSTSLACTATASSASLTAAASTSLSSRGFVSSAATLVASTAPAFAASAASFIAELNDGSPYWSSVIVIAAAIASVAMIGFIALVFIVLRRRRLQRSVMPPKDPTYQKAVELPYSHSARSHDEEDVPPDASAARTQPEPLCQVISTSSSEMADDHADASVPIGDSRRLCECLTIVKHLASGSFSDVALGEVSFSVLPPRAQALLEPTVSETVQVAVKCLMSDPDEKSRQDFVSEAKLMASFTHPNVVHLLAALVESEPYLVLLEFVQYGDLRKLLQKSKLYSLWWTQNEQIHTIRQIALGMEYLGTLNFVHRDLTARNCLVGQGMAVKITDFGLSRKLVSDDDCDRMQTLGKLPVKWMAPETMTYRKCSSMANVWSFGVTAWECFSYGATPYGTMKAMETLAHVEAGGRLPMPEHCTAELFSLMLSCWDMSPEKRPTFAQLVKALTALQDGTTIREIGAML</sequence>
<gene>
    <name evidence="16" type="ORF">CAOG_004955</name>
</gene>
<keyword evidence="6 16" id="KW-0418">Kinase</keyword>
<evidence type="ECO:0000256" key="2">
    <source>
        <dbReference type="ARBA" id="ARBA00022679"/>
    </source>
</evidence>
<reference evidence="17" key="1">
    <citation type="submission" date="2011-02" db="EMBL/GenBank/DDBJ databases">
        <title>The Genome Sequence of Capsaspora owczarzaki ATCC 30864.</title>
        <authorList>
            <person name="Russ C."/>
            <person name="Cuomo C."/>
            <person name="Burger G."/>
            <person name="Gray M.W."/>
            <person name="Holland P.W.H."/>
            <person name="King N."/>
            <person name="Lang F.B.F."/>
            <person name="Roger A.J."/>
            <person name="Ruiz-Trillo I."/>
            <person name="Young S.K."/>
            <person name="Zeng Q."/>
            <person name="Gargeya S."/>
            <person name="Alvarado L."/>
            <person name="Berlin A."/>
            <person name="Chapman S.B."/>
            <person name="Chen Z."/>
            <person name="Freedman E."/>
            <person name="Gellesch M."/>
            <person name="Goldberg J."/>
            <person name="Griggs A."/>
            <person name="Gujja S."/>
            <person name="Heilman E."/>
            <person name="Heiman D."/>
            <person name="Howarth C."/>
            <person name="Mehta T."/>
            <person name="Neiman D."/>
            <person name="Pearson M."/>
            <person name="Roberts A."/>
            <person name="Saif S."/>
            <person name="Shea T."/>
            <person name="Shenoy N."/>
            <person name="Sisk P."/>
            <person name="Stolte C."/>
            <person name="Sykes S."/>
            <person name="White J."/>
            <person name="Yandava C."/>
            <person name="Haas B."/>
            <person name="Nusbaum C."/>
            <person name="Birren B."/>
        </authorList>
    </citation>
    <scope>NUCLEOTIDE SEQUENCE</scope>
    <source>
        <strain evidence="17">ATCC 30864</strain>
    </source>
</reference>
<evidence type="ECO:0000256" key="6">
    <source>
        <dbReference type="ARBA" id="ARBA00022777"/>
    </source>
</evidence>
<evidence type="ECO:0000256" key="4">
    <source>
        <dbReference type="ARBA" id="ARBA00022729"/>
    </source>
</evidence>
<feature type="signal peptide" evidence="14">
    <location>
        <begin position="1"/>
        <end position="31"/>
    </location>
</feature>
<dbReference type="GO" id="GO:0007169">
    <property type="term" value="P:cell surface receptor protein tyrosine kinase signaling pathway"/>
    <property type="evidence" value="ECO:0007669"/>
    <property type="project" value="TreeGrafter"/>
</dbReference>
<dbReference type="InterPro" id="IPR001245">
    <property type="entry name" value="Ser-Thr/Tyr_kinase_cat_dom"/>
</dbReference>
<evidence type="ECO:0000256" key="10">
    <source>
        <dbReference type="ARBA" id="ARBA00023137"/>
    </source>
</evidence>
<name>A0A0D2VSX7_CAPO3</name>
<comment type="subcellular location">
    <subcellularLocation>
        <location evidence="1">Membrane</location>
        <topology evidence="1">Single-pass membrane protein</topology>
    </subcellularLocation>
</comment>
<keyword evidence="10" id="KW-0829">Tyrosine-protein kinase</keyword>